<evidence type="ECO:0000313" key="1">
    <source>
        <dbReference type="EMBL" id="KPZ04459.1"/>
    </source>
</evidence>
<evidence type="ECO:0000313" key="2">
    <source>
        <dbReference type="Proteomes" id="UP000050523"/>
    </source>
</evidence>
<proteinExistence type="predicted"/>
<reference evidence="1 2" key="1">
    <citation type="submission" date="2015-09" db="EMBL/GenBank/DDBJ databases">
        <title>Genome announcement of multiple Pseudomonas syringae strains.</title>
        <authorList>
            <person name="Thakur S."/>
            <person name="Wang P.W."/>
            <person name="Gong Y."/>
            <person name="Weir B.S."/>
            <person name="Guttman D.S."/>
        </authorList>
    </citation>
    <scope>NUCLEOTIDE SEQUENCE [LARGE SCALE GENOMIC DNA]</scope>
    <source>
        <strain evidence="1 2">ICMP9151</strain>
    </source>
</reference>
<accession>A0AA40P6D0</accession>
<name>A0AA40P6D0_9PSED</name>
<dbReference type="AlphaFoldDB" id="A0AA40P6D0"/>
<protein>
    <submittedName>
        <fullName evidence="1">Uncharacterized protein</fullName>
    </submittedName>
</protein>
<organism evidence="1 2">
    <name type="scientific">Pseudomonas tremae</name>
    <dbReference type="NCBI Taxonomy" id="200454"/>
    <lineage>
        <taxon>Bacteria</taxon>
        <taxon>Pseudomonadati</taxon>
        <taxon>Pseudomonadota</taxon>
        <taxon>Gammaproteobacteria</taxon>
        <taxon>Pseudomonadales</taxon>
        <taxon>Pseudomonadaceae</taxon>
        <taxon>Pseudomonas</taxon>
    </lineage>
</organism>
<comment type="caution">
    <text evidence="1">The sequence shown here is derived from an EMBL/GenBank/DDBJ whole genome shotgun (WGS) entry which is preliminary data.</text>
</comment>
<gene>
    <name evidence="1" type="ORF">ALO43_200065</name>
</gene>
<dbReference type="EMBL" id="LJRO01000115">
    <property type="protein sequence ID" value="KPZ04459.1"/>
    <property type="molecule type" value="Genomic_DNA"/>
</dbReference>
<sequence length="87" mass="9349">MRLSFILNGEPALLEQGQLRRNVDGGLAEKLHAEKLPGIKNPLNLCLAAEATIGMAGVLRRILGIAVPFCKIFGTAVINGRRDLWGA</sequence>
<dbReference type="Proteomes" id="UP000050523">
    <property type="component" value="Unassembled WGS sequence"/>
</dbReference>